<name>A0A4Q7YX09_9BACT</name>
<comment type="caution">
    <text evidence="1">The sequence shown here is derived from an EMBL/GenBank/DDBJ whole genome shotgun (WGS) entry which is preliminary data.</text>
</comment>
<protein>
    <submittedName>
        <fullName evidence="1">Uncharacterized protein</fullName>
    </submittedName>
</protein>
<dbReference type="Proteomes" id="UP000292958">
    <property type="component" value="Unassembled WGS sequence"/>
</dbReference>
<keyword evidence="2" id="KW-1185">Reference proteome</keyword>
<evidence type="ECO:0000313" key="2">
    <source>
        <dbReference type="Proteomes" id="UP000292958"/>
    </source>
</evidence>
<sequence>MKRVIVLFVVALVVLLAMNRQRVFLRDPLGKAYRNDAQLPGVRVYINYSNDVLVEETDRQRTYVVQGWNRIPGLPQALTCLRGMLCWTDADRARQAPLEAVGASPDTEMSDREVSFKERDGTRVRITLR</sequence>
<gene>
    <name evidence="1" type="ORF">BDD14_3150</name>
</gene>
<dbReference type="OrthoDB" id="120721at2"/>
<reference evidence="1 2" key="1">
    <citation type="submission" date="2019-02" db="EMBL/GenBank/DDBJ databases">
        <title>Genomic Encyclopedia of Archaeal and Bacterial Type Strains, Phase II (KMG-II): from individual species to whole genera.</title>
        <authorList>
            <person name="Goeker M."/>
        </authorList>
    </citation>
    <scope>NUCLEOTIDE SEQUENCE [LARGE SCALE GENOMIC DNA]</scope>
    <source>
        <strain evidence="1 2">DSM 18101</strain>
    </source>
</reference>
<evidence type="ECO:0000313" key="1">
    <source>
        <dbReference type="EMBL" id="RZU41625.1"/>
    </source>
</evidence>
<dbReference type="AlphaFoldDB" id="A0A4Q7YX09"/>
<dbReference type="EMBL" id="SHKW01000001">
    <property type="protein sequence ID" value="RZU41625.1"/>
    <property type="molecule type" value="Genomic_DNA"/>
</dbReference>
<proteinExistence type="predicted"/>
<organism evidence="1 2">
    <name type="scientific">Edaphobacter modestus</name>
    <dbReference type="NCBI Taxonomy" id="388466"/>
    <lineage>
        <taxon>Bacteria</taxon>
        <taxon>Pseudomonadati</taxon>
        <taxon>Acidobacteriota</taxon>
        <taxon>Terriglobia</taxon>
        <taxon>Terriglobales</taxon>
        <taxon>Acidobacteriaceae</taxon>
        <taxon>Edaphobacter</taxon>
    </lineage>
</organism>
<accession>A0A4Q7YX09</accession>